<organism evidence="2 3">
    <name type="scientific">Microbacterium allomyrinae</name>
    <dbReference type="NCBI Taxonomy" id="2830666"/>
    <lineage>
        <taxon>Bacteria</taxon>
        <taxon>Bacillati</taxon>
        <taxon>Actinomycetota</taxon>
        <taxon>Actinomycetes</taxon>
        <taxon>Micrococcales</taxon>
        <taxon>Microbacteriaceae</taxon>
        <taxon>Microbacterium</taxon>
    </lineage>
</organism>
<gene>
    <name evidence="2" type="ORF">KEC57_05085</name>
</gene>
<reference evidence="2" key="1">
    <citation type="submission" date="2021-04" db="EMBL/GenBank/DDBJ databases">
        <title>Microbacterium tenobrionis sp. nov. and Microbacterium allomyrinae sp. nov., isolated from larvae of Tenobrio molitor and Allomyrina dichotoma, respectively.</title>
        <authorList>
            <person name="Lee S.D."/>
        </authorList>
    </citation>
    <scope>NUCLEOTIDE SEQUENCE</scope>
    <source>
        <strain evidence="2">BWT-G7</strain>
    </source>
</reference>
<proteinExistence type="predicted"/>
<dbReference type="SUPFAM" id="SSF52833">
    <property type="entry name" value="Thioredoxin-like"/>
    <property type="match status" value="1"/>
</dbReference>
<sequence>MTTDANAIIMYGTGWCGDCTRSKAALRRLGEDFVYIDIEADDAASVRAQEISGAKRIPVIVFPDGEHLVEPSELALRTKVLELRA</sequence>
<dbReference type="RefSeq" id="WP_229383434.1">
    <property type="nucleotide sequence ID" value="NZ_JAGTTN010000001.1"/>
</dbReference>
<name>A0A9X1S1C9_9MICO</name>
<dbReference type="Gene3D" id="3.40.30.10">
    <property type="entry name" value="Glutaredoxin"/>
    <property type="match status" value="1"/>
</dbReference>
<evidence type="ECO:0000313" key="3">
    <source>
        <dbReference type="Proteomes" id="UP001139354"/>
    </source>
</evidence>
<accession>A0A9X1S1C9</accession>
<dbReference type="AlphaFoldDB" id="A0A9X1S1C9"/>
<keyword evidence="3" id="KW-1185">Reference proteome</keyword>
<dbReference type="Pfam" id="PF00462">
    <property type="entry name" value="Glutaredoxin"/>
    <property type="match status" value="1"/>
</dbReference>
<evidence type="ECO:0000259" key="1">
    <source>
        <dbReference type="Pfam" id="PF00462"/>
    </source>
</evidence>
<feature type="domain" description="Glutaredoxin" evidence="1">
    <location>
        <begin position="8"/>
        <end position="67"/>
    </location>
</feature>
<dbReference type="CDD" id="cd02976">
    <property type="entry name" value="NrdH"/>
    <property type="match status" value="1"/>
</dbReference>
<comment type="caution">
    <text evidence="2">The sequence shown here is derived from an EMBL/GenBank/DDBJ whole genome shotgun (WGS) entry which is preliminary data.</text>
</comment>
<dbReference type="InterPro" id="IPR002109">
    <property type="entry name" value="Glutaredoxin"/>
</dbReference>
<protein>
    <submittedName>
        <fullName evidence="2">Glutaredoxin family protein</fullName>
    </submittedName>
</protein>
<dbReference type="Proteomes" id="UP001139354">
    <property type="component" value="Unassembled WGS sequence"/>
</dbReference>
<dbReference type="EMBL" id="JAGTTN010000001">
    <property type="protein sequence ID" value="MCC2031556.1"/>
    <property type="molecule type" value="Genomic_DNA"/>
</dbReference>
<dbReference type="InterPro" id="IPR036249">
    <property type="entry name" value="Thioredoxin-like_sf"/>
</dbReference>
<dbReference type="PROSITE" id="PS51354">
    <property type="entry name" value="GLUTAREDOXIN_2"/>
    <property type="match status" value="1"/>
</dbReference>
<evidence type="ECO:0000313" key="2">
    <source>
        <dbReference type="EMBL" id="MCC2031556.1"/>
    </source>
</evidence>